<evidence type="ECO:0000259" key="7">
    <source>
        <dbReference type="Pfam" id="PF02687"/>
    </source>
</evidence>
<feature type="domain" description="ABC3 transporter permease C-terminal" evidence="7">
    <location>
        <begin position="294"/>
        <end position="409"/>
    </location>
</feature>
<evidence type="ECO:0000256" key="6">
    <source>
        <dbReference type="SAM" id="Phobius"/>
    </source>
</evidence>
<evidence type="ECO:0000256" key="3">
    <source>
        <dbReference type="ARBA" id="ARBA00022692"/>
    </source>
</evidence>
<keyword evidence="4 6" id="KW-1133">Transmembrane helix</keyword>
<comment type="caution">
    <text evidence="9">The sequence shown here is derived from an EMBL/GenBank/DDBJ whole genome shotgun (WGS) entry which is preliminary data.</text>
</comment>
<dbReference type="PANTHER" id="PTHR30572">
    <property type="entry name" value="MEMBRANE COMPONENT OF TRANSPORTER-RELATED"/>
    <property type="match status" value="1"/>
</dbReference>
<feature type="transmembrane region" description="Helical" evidence="6">
    <location>
        <begin position="681"/>
        <end position="701"/>
    </location>
</feature>
<reference evidence="10" key="1">
    <citation type="journal article" date="2019" name="Int. J. Syst. Evol. Microbiol.">
        <title>The Global Catalogue of Microorganisms (GCM) 10K type strain sequencing project: providing services to taxonomists for standard genome sequencing and annotation.</title>
        <authorList>
            <consortium name="The Broad Institute Genomics Platform"/>
            <consortium name="The Broad Institute Genome Sequencing Center for Infectious Disease"/>
            <person name="Wu L."/>
            <person name="Ma J."/>
        </authorList>
    </citation>
    <scope>NUCLEOTIDE SEQUENCE [LARGE SCALE GENOMIC DNA]</scope>
    <source>
        <strain evidence="10">JCM 16601</strain>
    </source>
</reference>
<name>A0ABP7PR21_9SPHI</name>
<dbReference type="Proteomes" id="UP001500742">
    <property type="component" value="Unassembled WGS sequence"/>
</dbReference>
<keyword evidence="5 6" id="KW-0472">Membrane</keyword>
<evidence type="ECO:0000259" key="8">
    <source>
        <dbReference type="Pfam" id="PF12704"/>
    </source>
</evidence>
<dbReference type="InterPro" id="IPR050250">
    <property type="entry name" value="Macrolide_Exporter_MacB"/>
</dbReference>
<feature type="domain" description="MacB-like periplasmic core" evidence="8">
    <location>
        <begin position="20"/>
        <end position="243"/>
    </location>
</feature>
<keyword evidence="3 6" id="KW-0812">Transmembrane</keyword>
<feature type="transmembrane region" description="Helical" evidence="6">
    <location>
        <begin position="382"/>
        <end position="405"/>
    </location>
</feature>
<feature type="transmembrane region" description="Helical" evidence="6">
    <location>
        <begin position="729"/>
        <end position="749"/>
    </location>
</feature>
<feature type="domain" description="ABC3 transporter permease C-terminal" evidence="7">
    <location>
        <begin position="680"/>
        <end position="793"/>
    </location>
</feature>
<evidence type="ECO:0000313" key="9">
    <source>
        <dbReference type="EMBL" id="GAA3969802.1"/>
    </source>
</evidence>
<evidence type="ECO:0000256" key="5">
    <source>
        <dbReference type="ARBA" id="ARBA00023136"/>
    </source>
</evidence>
<sequence length="800" mass="88925">MIKNNFKIAWRNLIKNKFSSAINIGGLAIGMAVTMLIGLWIFDELSFNKSFKNYDSIGQVMIRHKDIDGLDVNKSMAIPLGTDLRINFKDDIKTTVLSTRTEDHIISSGEEKFTQPGRYMQPEAPDMFSLTMLQGSSRSALTDPHSVILSRSLAKTLFGDSNPMDKLLKINDKLTVKVAGVYQDFPGNTEFSDVKFIAPWDLMKSSGSWYPSRETDWNDNGIVIYTQITAHQSFERVSAKIKNEKFNHINKARQKTDNPAVFLQPMSKWHLYNKFDHGVSVTSPQLQFVWLYGIIGIFVLMLACINFMNLSTARSEKRAKEVGIRKAIGSLRSQLISQFFSESLLISLSAFAVALVLVELALPWFNQVADKQITVLWTNPVFWLACIGFTLFTGLVAGSYPALYLSSFKPVKVLAGTFKAGRLAAIPRKVLVVVQFTVSITLIIGTIIVYRQVLFSKSRPVGYSREGLVYINMQTDDIHKHFDAFKEDLLKTGAVANAAESNGTINELWSNNGGFSWKGKDPTAGDKIYFGTIGVTPEFGNTAGWQFTDGRDFSRAAVAADSNAYVINEAAVKYMGLKNPTGETIQRDGKNFRIVGVIKDVLMESPYKPVTPTVFFLGTWNHATVNIRINPRSNTSDALGKIEAVFKQYAPTMPFDYKFADIDYAKKFAAEDRIGKLAGCFAGLAILISCIGLFGLASFVAEQRTKEVGIRKVLGASVANLWSMLSKDFVALVVLSSVVAMPIAYYFLHQWLQQYEYRTTISWWIFAAAAGGAIIITLLTVSFQAIKAAIANPVRSLRSE</sequence>
<evidence type="ECO:0000256" key="4">
    <source>
        <dbReference type="ARBA" id="ARBA00022989"/>
    </source>
</evidence>
<keyword evidence="10" id="KW-1185">Reference proteome</keyword>
<evidence type="ECO:0000256" key="2">
    <source>
        <dbReference type="ARBA" id="ARBA00022475"/>
    </source>
</evidence>
<dbReference type="PANTHER" id="PTHR30572:SF18">
    <property type="entry name" value="ABC-TYPE MACROLIDE FAMILY EXPORT SYSTEM PERMEASE COMPONENT 2"/>
    <property type="match status" value="1"/>
</dbReference>
<dbReference type="Pfam" id="PF02687">
    <property type="entry name" value="FtsX"/>
    <property type="match status" value="2"/>
</dbReference>
<feature type="transmembrane region" description="Helical" evidence="6">
    <location>
        <begin position="289"/>
        <end position="310"/>
    </location>
</feature>
<feature type="transmembrane region" description="Helical" evidence="6">
    <location>
        <begin position="339"/>
        <end position="362"/>
    </location>
</feature>
<dbReference type="Pfam" id="PF12704">
    <property type="entry name" value="MacB_PCD"/>
    <property type="match status" value="2"/>
</dbReference>
<organism evidence="9 10">
    <name type="scientific">Mucilaginibacter dorajii</name>
    <dbReference type="NCBI Taxonomy" id="692994"/>
    <lineage>
        <taxon>Bacteria</taxon>
        <taxon>Pseudomonadati</taxon>
        <taxon>Bacteroidota</taxon>
        <taxon>Sphingobacteriia</taxon>
        <taxon>Sphingobacteriales</taxon>
        <taxon>Sphingobacteriaceae</taxon>
        <taxon>Mucilaginibacter</taxon>
    </lineage>
</organism>
<dbReference type="InterPro" id="IPR003838">
    <property type="entry name" value="ABC3_permease_C"/>
</dbReference>
<evidence type="ECO:0000256" key="1">
    <source>
        <dbReference type="ARBA" id="ARBA00004651"/>
    </source>
</evidence>
<feature type="transmembrane region" description="Helical" evidence="6">
    <location>
        <begin position="761"/>
        <end position="786"/>
    </location>
</feature>
<accession>A0ABP7PR21</accession>
<feature type="transmembrane region" description="Helical" evidence="6">
    <location>
        <begin position="21"/>
        <end position="42"/>
    </location>
</feature>
<feature type="domain" description="MacB-like periplasmic core" evidence="8">
    <location>
        <begin position="466"/>
        <end position="639"/>
    </location>
</feature>
<dbReference type="InterPro" id="IPR025857">
    <property type="entry name" value="MacB_PCD"/>
</dbReference>
<protein>
    <submittedName>
        <fullName evidence="9">ABC transporter permease</fullName>
    </submittedName>
</protein>
<keyword evidence="2" id="KW-1003">Cell membrane</keyword>
<evidence type="ECO:0000313" key="10">
    <source>
        <dbReference type="Proteomes" id="UP001500742"/>
    </source>
</evidence>
<feature type="transmembrane region" description="Helical" evidence="6">
    <location>
        <begin position="430"/>
        <end position="450"/>
    </location>
</feature>
<gene>
    <name evidence="9" type="ORF">GCM10022210_18590</name>
</gene>
<proteinExistence type="predicted"/>
<dbReference type="EMBL" id="BAAAZC010000012">
    <property type="protein sequence ID" value="GAA3969802.1"/>
    <property type="molecule type" value="Genomic_DNA"/>
</dbReference>
<comment type="subcellular location">
    <subcellularLocation>
        <location evidence="1">Cell membrane</location>
        <topology evidence="1">Multi-pass membrane protein</topology>
    </subcellularLocation>
</comment>